<protein>
    <recommendedName>
        <fullName evidence="1">GTP pyrophosphokinase</fullName>
    </recommendedName>
    <alternativeName>
        <fullName evidence="4">(p)ppGpp synthase</fullName>
    </alternativeName>
    <alternativeName>
        <fullName evidence="3">ATP:GTP 3'-pyrophosphotransferase</fullName>
    </alternativeName>
    <alternativeName>
        <fullName evidence="5">ppGpp synthase I</fullName>
    </alternativeName>
</protein>
<dbReference type="InterPro" id="IPR004811">
    <property type="entry name" value="RelA/Spo_fam"/>
</dbReference>
<evidence type="ECO:0000256" key="6">
    <source>
        <dbReference type="RuleBase" id="RU003847"/>
    </source>
</evidence>
<evidence type="ECO:0000313" key="9">
    <source>
        <dbReference type="EMBL" id="APZ43180.1"/>
    </source>
</evidence>
<dbReference type="SUPFAM" id="SSF55021">
    <property type="entry name" value="ACT-like"/>
    <property type="match status" value="1"/>
</dbReference>
<proteinExistence type="inferred from homology"/>
<dbReference type="GO" id="GO:0042594">
    <property type="term" value="P:response to starvation"/>
    <property type="evidence" value="ECO:0007669"/>
    <property type="project" value="TreeGrafter"/>
</dbReference>
<dbReference type="PANTHER" id="PTHR21262">
    <property type="entry name" value="GUANOSINE-3',5'-BIS DIPHOSPHATE 3'-PYROPHOSPHOHYDROLASE"/>
    <property type="match status" value="1"/>
</dbReference>
<dbReference type="Gene3D" id="3.30.70.260">
    <property type="match status" value="1"/>
</dbReference>
<evidence type="ECO:0000259" key="8">
    <source>
        <dbReference type="PROSITE" id="PS51880"/>
    </source>
</evidence>
<evidence type="ECO:0000259" key="7">
    <source>
        <dbReference type="PROSITE" id="PS51671"/>
    </source>
</evidence>
<dbReference type="SMART" id="SM00954">
    <property type="entry name" value="RelA_SpoT"/>
    <property type="match status" value="1"/>
</dbReference>
<dbReference type="Pfam" id="PF02824">
    <property type="entry name" value="TGS"/>
    <property type="match status" value="1"/>
</dbReference>
<dbReference type="RefSeq" id="WP_076836821.1">
    <property type="nucleotide sequence ID" value="NZ_CP019434.1"/>
</dbReference>
<dbReference type="Proteomes" id="UP000243807">
    <property type="component" value="Chromosome"/>
</dbReference>
<dbReference type="SUPFAM" id="SSF81301">
    <property type="entry name" value="Nucleotidyltransferase"/>
    <property type="match status" value="1"/>
</dbReference>
<dbReference type="KEGG" id="afy:BW247_08815"/>
<organism evidence="9 10">
    <name type="scientific">Acidihalobacter ferrooxydans</name>
    <dbReference type="NCBI Taxonomy" id="1765967"/>
    <lineage>
        <taxon>Bacteria</taxon>
        <taxon>Pseudomonadati</taxon>
        <taxon>Pseudomonadota</taxon>
        <taxon>Gammaproteobacteria</taxon>
        <taxon>Chromatiales</taxon>
        <taxon>Ectothiorhodospiraceae</taxon>
        <taxon>Acidihalobacter</taxon>
    </lineage>
</organism>
<evidence type="ECO:0000256" key="1">
    <source>
        <dbReference type="ARBA" id="ARBA00019852"/>
    </source>
</evidence>
<dbReference type="PROSITE" id="PS51880">
    <property type="entry name" value="TGS"/>
    <property type="match status" value="1"/>
</dbReference>
<dbReference type="STRING" id="1765967.BW247_08815"/>
<dbReference type="Gene3D" id="3.10.20.30">
    <property type="match status" value="1"/>
</dbReference>
<dbReference type="NCBIfam" id="TIGR00691">
    <property type="entry name" value="spoT_relA"/>
    <property type="match status" value="1"/>
</dbReference>
<dbReference type="Pfam" id="PF13291">
    <property type="entry name" value="ACT_4"/>
    <property type="match status" value="1"/>
</dbReference>
<name>A0A1P8UH89_9GAMM</name>
<dbReference type="InterPro" id="IPR033655">
    <property type="entry name" value="TGS_RelA/SpoT"/>
</dbReference>
<evidence type="ECO:0000256" key="3">
    <source>
        <dbReference type="ARBA" id="ARBA00029754"/>
    </source>
</evidence>
<reference evidence="9 10" key="1">
    <citation type="submission" date="2017-01" db="EMBL/GenBank/DDBJ databases">
        <title>Draft sequence of Acidihalobacter ferrooxidans strain DSM 14175 (strain V8).</title>
        <authorList>
            <person name="Khaleque H.N."/>
            <person name="Ramsay J.P."/>
            <person name="Murphy R.J.T."/>
            <person name="Kaksonen A.H."/>
            <person name="Boxall N.J."/>
            <person name="Watkin E.L.J."/>
        </authorList>
    </citation>
    <scope>NUCLEOTIDE SEQUENCE [LARGE SCALE GENOMIC DNA]</scope>
    <source>
        <strain evidence="9 10">V8</strain>
    </source>
</reference>
<dbReference type="OrthoDB" id="9805041at2"/>
<dbReference type="GO" id="GO:0008893">
    <property type="term" value="F:guanosine-3',5'-bis(diphosphate) 3'-diphosphatase activity"/>
    <property type="evidence" value="ECO:0007669"/>
    <property type="project" value="TreeGrafter"/>
</dbReference>
<keyword evidence="9" id="KW-0808">Transferase</keyword>
<comment type="pathway">
    <text evidence="2">Purine metabolism.</text>
</comment>
<keyword evidence="10" id="KW-1185">Reference proteome</keyword>
<dbReference type="Pfam" id="PF19296">
    <property type="entry name" value="RelA_AH_RIS"/>
    <property type="match status" value="1"/>
</dbReference>
<dbReference type="InterPro" id="IPR012675">
    <property type="entry name" value="Beta-grasp_dom_sf"/>
</dbReference>
<dbReference type="GO" id="GO:0008728">
    <property type="term" value="F:GTP diphosphokinase activity"/>
    <property type="evidence" value="ECO:0007669"/>
    <property type="project" value="TreeGrafter"/>
</dbReference>
<feature type="domain" description="TGS" evidence="8">
    <location>
        <begin position="389"/>
        <end position="452"/>
    </location>
</feature>
<dbReference type="PROSITE" id="PS51671">
    <property type="entry name" value="ACT"/>
    <property type="match status" value="1"/>
</dbReference>
<dbReference type="InterPro" id="IPR007685">
    <property type="entry name" value="RelA_SpoT"/>
</dbReference>
<dbReference type="InterPro" id="IPR012676">
    <property type="entry name" value="TGS-like"/>
</dbReference>
<dbReference type="InterPro" id="IPR002912">
    <property type="entry name" value="ACT_dom"/>
</dbReference>
<dbReference type="CDD" id="cd01668">
    <property type="entry name" value="TGS_RSH"/>
    <property type="match status" value="1"/>
</dbReference>
<dbReference type="Pfam" id="PF13328">
    <property type="entry name" value="HD_4"/>
    <property type="match status" value="1"/>
</dbReference>
<dbReference type="NCBIfam" id="NF008124">
    <property type="entry name" value="PRK10872.1"/>
    <property type="match status" value="1"/>
</dbReference>
<dbReference type="GO" id="GO:0015969">
    <property type="term" value="P:guanosine tetraphosphate metabolic process"/>
    <property type="evidence" value="ECO:0007669"/>
    <property type="project" value="InterPro"/>
</dbReference>
<comment type="similarity">
    <text evidence="6">Belongs to the relA/spoT family.</text>
</comment>
<dbReference type="CDD" id="cd05399">
    <property type="entry name" value="NT_Rel-Spo_like"/>
    <property type="match status" value="1"/>
</dbReference>
<accession>A0A1P8UH89</accession>
<dbReference type="FunFam" id="3.30.460.10:FF:000001">
    <property type="entry name" value="GTP pyrophosphokinase RelA"/>
    <property type="match status" value="1"/>
</dbReference>
<sequence length="718" mass="80738">MSKPPQQTHASSDVIDTSVLLPDTLCAERRAALSTALTWLENAGECAPTEPDGRTVALLLHGIGSDADTVLAALLADARLRENRMPSELEAQFGVGIANLVDRLDWLNTFRENCEHEFVHAPEQAEHVRRMLLAMAEDVRAVLAHLGYRVERLRKLGARPDEKRRCIARETLDIYAPLANRLGIGQLKWALEDLSFRVLEPQEYKRLAKSLEERRVEREHYVQSFVQQLRDALAREGIAADVSGRPKHIYSIMKKMRRKHLAIDQLYDLRAVRVLVDKVSTCYAVLGVVHSIWTHIPKEFDDYIANPKGNGYQSLHTAVVGPGGKAVEVQIRTHEMHAFAEQGVAAHWRYKEGGQQDQSLERAIGSMRKLLEYRDNDEDLLENFHTELFGDRVFVLTPRGDVLDLPRGATPLDFAYNVHTEVGHRCRGAKVNGRIVPLTYELRSGEQVEVLTAKEGAPSRDWMNPNTGYLHTASARARVRHWFTEQDRDKNLSEGRAILEREAHRLGVDAPDMDALAKRFHAQTHEELLLAIGRGDVRSGQIATALQPAQLPELPISAPRKAATGQGSGGRDSVRVQGVGNLLVQFANCCKPVAGDPIVGYITKGEGVTIHRRDCLNILNLPEEQRRRLIEVDWGEQSQSYPVDIHIEAFDRQGLLRDITNTLTNEKINVLAVNTRTNRDDQGVRMDLEVEIVDLAQLGRVLDRLNQLQNVITAERRH</sequence>
<dbReference type="GO" id="GO:0015949">
    <property type="term" value="P:nucleobase-containing small molecule interconversion"/>
    <property type="evidence" value="ECO:0007669"/>
    <property type="project" value="UniProtKB-ARBA"/>
</dbReference>
<gene>
    <name evidence="9" type="ORF">BW247_08815</name>
</gene>
<dbReference type="InterPro" id="IPR004095">
    <property type="entry name" value="TGS"/>
</dbReference>
<dbReference type="PANTHER" id="PTHR21262:SF31">
    <property type="entry name" value="GTP PYROPHOSPHOKINASE"/>
    <property type="match status" value="1"/>
</dbReference>
<comment type="function">
    <text evidence="6">In eubacteria ppGpp (guanosine 3'-diphosphate 5'-diphosphate) is a mediator of the stringent response that coordinates a variety of cellular activities in response to changes in nutritional abundance.</text>
</comment>
<evidence type="ECO:0000256" key="2">
    <source>
        <dbReference type="ARBA" id="ARBA00025704"/>
    </source>
</evidence>
<evidence type="ECO:0000256" key="5">
    <source>
        <dbReference type="ARBA" id="ARBA00033308"/>
    </source>
</evidence>
<dbReference type="GO" id="GO:0016301">
    <property type="term" value="F:kinase activity"/>
    <property type="evidence" value="ECO:0007669"/>
    <property type="project" value="UniProtKB-KW"/>
</dbReference>
<dbReference type="InterPro" id="IPR045600">
    <property type="entry name" value="RelA/SpoT_AH_RIS"/>
</dbReference>
<dbReference type="InterPro" id="IPR043519">
    <property type="entry name" value="NT_sf"/>
</dbReference>
<evidence type="ECO:0000256" key="4">
    <source>
        <dbReference type="ARBA" id="ARBA00032407"/>
    </source>
</evidence>
<dbReference type="Pfam" id="PF04607">
    <property type="entry name" value="RelA_SpoT"/>
    <property type="match status" value="1"/>
</dbReference>
<dbReference type="AlphaFoldDB" id="A0A1P8UH89"/>
<dbReference type="Gene3D" id="3.30.460.10">
    <property type="entry name" value="Beta Polymerase, domain 2"/>
    <property type="match status" value="1"/>
</dbReference>
<keyword evidence="9" id="KW-0418">Kinase</keyword>
<evidence type="ECO:0000313" key="10">
    <source>
        <dbReference type="Proteomes" id="UP000243807"/>
    </source>
</evidence>
<dbReference type="GO" id="GO:0005886">
    <property type="term" value="C:plasma membrane"/>
    <property type="evidence" value="ECO:0007669"/>
    <property type="project" value="TreeGrafter"/>
</dbReference>
<dbReference type="Gene3D" id="1.10.3210.10">
    <property type="entry name" value="Hypothetical protein af1432"/>
    <property type="match status" value="1"/>
</dbReference>
<dbReference type="SUPFAM" id="SSF81271">
    <property type="entry name" value="TGS-like"/>
    <property type="match status" value="1"/>
</dbReference>
<dbReference type="InterPro" id="IPR045865">
    <property type="entry name" value="ACT-like_dom_sf"/>
</dbReference>
<dbReference type="SUPFAM" id="SSF109604">
    <property type="entry name" value="HD-domain/PDEase-like"/>
    <property type="match status" value="1"/>
</dbReference>
<feature type="domain" description="ACT" evidence="7">
    <location>
        <begin position="644"/>
        <end position="718"/>
    </location>
</feature>
<dbReference type="CDD" id="cd04876">
    <property type="entry name" value="ACT_RelA-SpoT"/>
    <property type="match status" value="1"/>
</dbReference>
<dbReference type="EMBL" id="CP019434">
    <property type="protein sequence ID" value="APZ43180.1"/>
    <property type="molecule type" value="Genomic_DNA"/>
</dbReference>
<dbReference type="FunFam" id="3.10.20.30:FF:000002">
    <property type="entry name" value="GTP pyrophosphokinase (RelA/SpoT)"/>
    <property type="match status" value="1"/>
</dbReference>